<name>A0A699JWF0_TANCI</name>
<evidence type="ECO:0000313" key="1">
    <source>
        <dbReference type="EMBL" id="GFA61223.1"/>
    </source>
</evidence>
<reference evidence="1" key="1">
    <citation type="journal article" date="2019" name="Sci. Rep.">
        <title>Draft genome of Tanacetum cinerariifolium, the natural source of mosquito coil.</title>
        <authorList>
            <person name="Yamashiro T."/>
            <person name="Shiraishi A."/>
            <person name="Satake H."/>
            <person name="Nakayama K."/>
        </authorList>
    </citation>
    <scope>NUCLEOTIDE SEQUENCE</scope>
</reference>
<accession>A0A699JWF0</accession>
<proteinExistence type="predicted"/>
<organism evidence="1">
    <name type="scientific">Tanacetum cinerariifolium</name>
    <name type="common">Dalmatian daisy</name>
    <name type="synonym">Chrysanthemum cinerariifolium</name>
    <dbReference type="NCBI Taxonomy" id="118510"/>
    <lineage>
        <taxon>Eukaryota</taxon>
        <taxon>Viridiplantae</taxon>
        <taxon>Streptophyta</taxon>
        <taxon>Embryophyta</taxon>
        <taxon>Tracheophyta</taxon>
        <taxon>Spermatophyta</taxon>
        <taxon>Magnoliopsida</taxon>
        <taxon>eudicotyledons</taxon>
        <taxon>Gunneridae</taxon>
        <taxon>Pentapetalae</taxon>
        <taxon>asterids</taxon>
        <taxon>campanulids</taxon>
        <taxon>Asterales</taxon>
        <taxon>Asteraceae</taxon>
        <taxon>Asteroideae</taxon>
        <taxon>Anthemideae</taxon>
        <taxon>Anthemidinae</taxon>
        <taxon>Tanacetum</taxon>
    </lineage>
</organism>
<protein>
    <submittedName>
        <fullName evidence="1">Uncharacterized protein</fullName>
    </submittedName>
</protein>
<comment type="caution">
    <text evidence="1">The sequence shown here is derived from an EMBL/GenBank/DDBJ whole genome shotgun (WGS) entry which is preliminary data.</text>
</comment>
<gene>
    <name evidence="1" type="ORF">Tci_633195</name>
</gene>
<dbReference type="AlphaFoldDB" id="A0A699JWF0"/>
<sequence>MQSHPFYQLKNLSIHRTSFDLLWLEKLHLLFLEKEDESQDTVRVVRGVHGVNDNDKGYSNEKMNIGTGSNKNNEFVNDTSLSNPVTLTSTNDAPTNTSHAHDVIGPEMVNPSVNLGFGKEDEFWSSSKSHFRSVYEVTKGGEAIRSDFYKVSSSDGTKENGNPNVTSRVSIDKNMLVNREHVNMENGWAAPVNEE</sequence>
<dbReference type="EMBL" id="BKCJ010454997">
    <property type="protein sequence ID" value="GFA61223.1"/>
    <property type="molecule type" value="Genomic_DNA"/>
</dbReference>